<evidence type="ECO:0000313" key="2">
    <source>
        <dbReference type="EMBL" id="GBP82736.1"/>
    </source>
</evidence>
<dbReference type="EMBL" id="BGZK01001583">
    <property type="protein sequence ID" value="GBP82736.1"/>
    <property type="molecule type" value="Genomic_DNA"/>
</dbReference>
<reference evidence="2 3" key="1">
    <citation type="journal article" date="2019" name="Commun. Biol.">
        <title>The bagworm genome reveals a unique fibroin gene that provides high tensile strength.</title>
        <authorList>
            <person name="Kono N."/>
            <person name="Nakamura H."/>
            <person name="Ohtoshi R."/>
            <person name="Tomita M."/>
            <person name="Numata K."/>
            <person name="Arakawa K."/>
        </authorList>
    </citation>
    <scope>NUCLEOTIDE SEQUENCE [LARGE SCALE GENOMIC DNA]</scope>
</reference>
<comment type="caution">
    <text evidence="2">The sequence shown here is derived from an EMBL/GenBank/DDBJ whole genome shotgun (WGS) entry which is preliminary data.</text>
</comment>
<gene>
    <name evidence="2" type="ORF">EVAR_89162_1</name>
</gene>
<accession>A0A4C1Z2C9</accession>
<name>A0A4C1Z2C9_EUMVA</name>
<proteinExistence type="predicted"/>
<protein>
    <submittedName>
        <fullName evidence="2">Uncharacterized protein</fullName>
    </submittedName>
</protein>
<evidence type="ECO:0000313" key="3">
    <source>
        <dbReference type="Proteomes" id="UP000299102"/>
    </source>
</evidence>
<feature type="region of interest" description="Disordered" evidence="1">
    <location>
        <begin position="1"/>
        <end position="24"/>
    </location>
</feature>
<evidence type="ECO:0000256" key="1">
    <source>
        <dbReference type="SAM" id="MobiDB-lite"/>
    </source>
</evidence>
<dbReference type="AlphaFoldDB" id="A0A4C1Z2C9"/>
<keyword evidence="3" id="KW-1185">Reference proteome</keyword>
<dbReference type="Proteomes" id="UP000299102">
    <property type="component" value="Unassembled WGS sequence"/>
</dbReference>
<organism evidence="2 3">
    <name type="scientific">Eumeta variegata</name>
    <name type="common">Bagworm moth</name>
    <name type="synonym">Eumeta japonica</name>
    <dbReference type="NCBI Taxonomy" id="151549"/>
    <lineage>
        <taxon>Eukaryota</taxon>
        <taxon>Metazoa</taxon>
        <taxon>Ecdysozoa</taxon>
        <taxon>Arthropoda</taxon>
        <taxon>Hexapoda</taxon>
        <taxon>Insecta</taxon>
        <taxon>Pterygota</taxon>
        <taxon>Neoptera</taxon>
        <taxon>Endopterygota</taxon>
        <taxon>Lepidoptera</taxon>
        <taxon>Glossata</taxon>
        <taxon>Ditrysia</taxon>
        <taxon>Tineoidea</taxon>
        <taxon>Psychidae</taxon>
        <taxon>Oiketicinae</taxon>
        <taxon>Eumeta</taxon>
    </lineage>
</organism>
<sequence length="79" mass="9049">MKPNQNAEIAVQRGASRPRSAPPGPAMILFRRYRTYDYFDGSSSRDQFCKLETTQLVVGEWRRNYASRRRAAAALLILT</sequence>